<evidence type="ECO:0000313" key="9">
    <source>
        <dbReference type="Proteomes" id="UP000671862"/>
    </source>
</evidence>
<evidence type="ECO:0000256" key="1">
    <source>
        <dbReference type="ARBA" id="ARBA00001282"/>
    </source>
</evidence>
<organism evidence="8 9">
    <name type="scientific">Thermosipho ferrireducens</name>
    <dbReference type="NCBI Taxonomy" id="2571116"/>
    <lineage>
        <taxon>Bacteria</taxon>
        <taxon>Thermotogati</taxon>
        <taxon>Thermotogota</taxon>
        <taxon>Thermotogae</taxon>
        <taxon>Thermotogales</taxon>
        <taxon>Fervidobacteriaceae</taxon>
        <taxon>Thermosipho</taxon>
    </lineage>
</organism>
<evidence type="ECO:0000256" key="7">
    <source>
        <dbReference type="HAMAP-Rule" id="MF_00108"/>
    </source>
</evidence>
<dbReference type="InterPro" id="IPR050088">
    <property type="entry name" value="IspD/TarI_cytidylyltransf_bact"/>
</dbReference>
<reference evidence="8 9" key="1">
    <citation type="submission" date="2021-03" db="EMBL/GenBank/DDBJ databases">
        <title>Thermosipho ferrireducens sp.nov., an anaerobic thermophilic iron-reducing bacterium isolated from a deep-sea hydrothermal sulfide deposits.</title>
        <authorList>
            <person name="Zeng X."/>
            <person name="Chen Y."/>
            <person name="Shao Z."/>
        </authorList>
    </citation>
    <scope>NUCLEOTIDE SEQUENCE [LARGE SCALE GENOMIC DNA]</scope>
    <source>
        <strain evidence="8 9">JL129W03</strain>
    </source>
</reference>
<comment type="similarity">
    <text evidence="3 7">Belongs to the IspD/TarI cytidylyltransferase family. IspD subfamily.</text>
</comment>
<dbReference type="InterPro" id="IPR029044">
    <property type="entry name" value="Nucleotide-diphossugar_trans"/>
</dbReference>
<dbReference type="NCBIfam" id="TIGR00453">
    <property type="entry name" value="ispD"/>
    <property type="match status" value="1"/>
</dbReference>
<name>A0ABX7S5X8_9BACT</name>
<dbReference type="Proteomes" id="UP000671862">
    <property type="component" value="Chromosome"/>
</dbReference>
<proteinExistence type="inferred from homology"/>
<feature type="site" description="Transition state stabilizer" evidence="7">
    <location>
        <position position="12"/>
    </location>
</feature>
<dbReference type="SUPFAM" id="SSF53448">
    <property type="entry name" value="Nucleotide-diphospho-sugar transferases"/>
    <property type="match status" value="1"/>
</dbReference>
<accession>A0ABX7S5X8</accession>
<dbReference type="PANTHER" id="PTHR32125">
    <property type="entry name" value="2-C-METHYL-D-ERYTHRITOL 4-PHOSPHATE CYTIDYLYLTRANSFERASE, CHLOROPLASTIC"/>
    <property type="match status" value="1"/>
</dbReference>
<dbReference type="EMBL" id="CP071446">
    <property type="protein sequence ID" value="QTA37976.1"/>
    <property type="molecule type" value="Genomic_DNA"/>
</dbReference>
<dbReference type="Gene3D" id="3.90.550.10">
    <property type="entry name" value="Spore Coat Polysaccharide Biosynthesis Protein SpsA, Chain A"/>
    <property type="match status" value="1"/>
</dbReference>
<dbReference type="PANTHER" id="PTHR32125:SF8">
    <property type="entry name" value="RIBITOL-5-PHOSPHATE CYTIDYLYLTRANSFERASE"/>
    <property type="match status" value="1"/>
</dbReference>
<feature type="site" description="Positions MEP for the nucleophilic attack" evidence="7">
    <location>
        <position position="150"/>
    </location>
</feature>
<evidence type="ECO:0000256" key="3">
    <source>
        <dbReference type="ARBA" id="ARBA00009789"/>
    </source>
</evidence>
<dbReference type="GO" id="GO:0050518">
    <property type="term" value="F:2-C-methyl-D-erythritol 4-phosphate cytidylyltransferase activity"/>
    <property type="evidence" value="ECO:0007669"/>
    <property type="project" value="UniProtKB-EC"/>
</dbReference>
<evidence type="ECO:0000256" key="2">
    <source>
        <dbReference type="ARBA" id="ARBA00004787"/>
    </source>
</evidence>
<dbReference type="InterPro" id="IPR018294">
    <property type="entry name" value="ISPD_synthase_CS"/>
</dbReference>
<comment type="pathway">
    <text evidence="2 7">Isoprenoid biosynthesis; isopentenyl diphosphate biosynthesis via DXP pathway; isopentenyl diphosphate from 1-deoxy-D-xylulose 5-phosphate: step 2/6.</text>
</comment>
<keyword evidence="9" id="KW-1185">Reference proteome</keyword>
<dbReference type="InterPro" id="IPR034683">
    <property type="entry name" value="IspD/TarI"/>
</dbReference>
<keyword evidence="6 7" id="KW-0414">Isoprene biosynthesis</keyword>
<dbReference type="CDD" id="cd02516">
    <property type="entry name" value="CDP-ME_synthetase"/>
    <property type="match status" value="1"/>
</dbReference>
<protein>
    <recommendedName>
        <fullName evidence="7">2-C-methyl-D-erythritol 4-phosphate cytidylyltransferase</fullName>
        <ecNumber evidence="7">2.7.7.60</ecNumber>
    </recommendedName>
    <alternativeName>
        <fullName evidence="7">4-diphosphocytidyl-2C-methyl-D-erythritol synthase</fullName>
    </alternativeName>
    <alternativeName>
        <fullName evidence="7">MEP cytidylyltransferase</fullName>
        <shortName evidence="7">MCT</shortName>
    </alternativeName>
</protein>
<feature type="site" description="Positions MEP for the nucleophilic attack" evidence="7">
    <location>
        <position position="206"/>
    </location>
</feature>
<dbReference type="InterPro" id="IPR001228">
    <property type="entry name" value="IspD"/>
</dbReference>
<evidence type="ECO:0000256" key="6">
    <source>
        <dbReference type="ARBA" id="ARBA00023229"/>
    </source>
</evidence>
<sequence>MAIILFGGIGKRLGSKIPKQFLKIRDRYLMEYTIEKFYSLRTVDKVLVVSNKNWMKKTREILKDKNIEIIEGGNSREESTYKALKYISNFAESDDIILIHDGVRPFVSERIINENISLARKFGAVITVVPSENTMVISRDGRKLDAVPKRDLLYIVQTPQSFKFGLIYNAFKKEEKNLSYYTDDASILKAQGMEIYFVEGSKLNIKITTKEDLIIAEQLCSMQF</sequence>
<dbReference type="PROSITE" id="PS01295">
    <property type="entry name" value="ISPD"/>
    <property type="match status" value="1"/>
</dbReference>
<comment type="catalytic activity">
    <reaction evidence="1 7">
        <text>2-C-methyl-D-erythritol 4-phosphate + CTP + H(+) = 4-CDP-2-C-methyl-D-erythritol + diphosphate</text>
        <dbReference type="Rhea" id="RHEA:13429"/>
        <dbReference type="ChEBI" id="CHEBI:15378"/>
        <dbReference type="ChEBI" id="CHEBI:33019"/>
        <dbReference type="ChEBI" id="CHEBI:37563"/>
        <dbReference type="ChEBI" id="CHEBI:57823"/>
        <dbReference type="ChEBI" id="CHEBI:58262"/>
        <dbReference type="EC" id="2.7.7.60"/>
    </reaction>
</comment>
<gene>
    <name evidence="7 8" type="primary">ispD</name>
    <name evidence="8" type="ORF">JYK00_09725</name>
</gene>
<dbReference type="EC" id="2.7.7.60" evidence="7"/>
<keyword evidence="5 7" id="KW-0548">Nucleotidyltransferase</keyword>
<keyword evidence="4 7" id="KW-0808">Transferase</keyword>
<dbReference type="NCBIfam" id="NF001183">
    <property type="entry name" value="PRK00155.1-3"/>
    <property type="match status" value="1"/>
</dbReference>
<evidence type="ECO:0000256" key="4">
    <source>
        <dbReference type="ARBA" id="ARBA00022679"/>
    </source>
</evidence>
<comment type="function">
    <text evidence="7">Catalyzes the formation of 4-diphosphocytidyl-2-C-methyl-D-erythritol from CTP and 2-C-methyl-D-erythritol 4-phosphate (MEP).</text>
</comment>
<dbReference type="HAMAP" id="MF_00108">
    <property type="entry name" value="IspD"/>
    <property type="match status" value="1"/>
</dbReference>
<dbReference type="Pfam" id="PF01128">
    <property type="entry name" value="IspD"/>
    <property type="match status" value="1"/>
</dbReference>
<dbReference type="RefSeq" id="WP_207566697.1">
    <property type="nucleotide sequence ID" value="NZ_CP071446.1"/>
</dbReference>
<evidence type="ECO:0000256" key="5">
    <source>
        <dbReference type="ARBA" id="ARBA00022695"/>
    </source>
</evidence>
<feature type="site" description="Transition state stabilizer" evidence="7">
    <location>
        <position position="19"/>
    </location>
</feature>
<evidence type="ECO:0000313" key="8">
    <source>
        <dbReference type="EMBL" id="QTA37976.1"/>
    </source>
</evidence>